<comment type="catalytic activity">
    <reaction evidence="13 15">
        <text>riboflavin + ATP = FMN + ADP + H(+)</text>
        <dbReference type="Rhea" id="RHEA:14357"/>
        <dbReference type="ChEBI" id="CHEBI:15378"/>
        <dbReference type="ChEBI" id="CHEBI:30616"/>
        <dbReference type="ChEBI" id="CHEBI:57986"/>
        <dbReference type="ChEBI" id="CHEBI:58210"/>
        <dbReference type="ChEBI" id="CHEBI:456216"/>
        <dbReference type="EC" id="2.7.1.26"/>
    </reaction>
</comment>
<evidence type="ECO:0000256" key="9">
    <source>
        <dbReference type="ARBA" id="ARBA00022777"/>
    </source>
</evidence>
<dbReference type="InterPro" id="IPR015864">
    <property type="entry name" value="FAD_synthase"/>
</dbReference>
<keyword evidence="6 15" id="KW-0808">Transferase</keyword>
<accession>A0ABW3CU25</accession>
<dbReference type="CDD" id="cd02064">
    <property type="entry name" value="FAD_synthetase_N"/>
    <property type="match status" value="1"/>
</dbReference>
<dbReference type="RefSeq" id="WP_386403606.1">
    <property type="nucleotide sequence ID" value="NZ_JBHTJH010000003.1"/>
</dbReference>
<evidence type="ECO:0000256" key="7">
    <source>
        <dbReference type="ARBA" id="ARBA00022695"/>
    </source>
</evidence>
<dbReference type="EC" id="2.7.7.2" evidence="15"/>
<dbReference type="PANTHER" id="PTHR22749">
    <property type="entry name" value="RIBOFLAVIN KINASE/FMN ADENYLYLTRANSFERASE"/>
    <property type="match status" value="1"/>
</dbReference>
<comment type="catalytic activity">
    <reaction evidence="14 15">
        <text>FMN + ATP + H(+) = FAD + diphosphate</text>
        <dbReference type="Rhea" id="RHEA:17237"/>
        <dbReference type="ChEBI" id="CHEBI:15378"/>
        <dbReference type="ChEBI" id="CHEBI:30616"/>
        <dbReference type="ChEBI" id="CHEBI:33019"/>
        <dbReference type="ChEBI" id="CHEBI:57692"/>
        <dbReference type="ChEBI" id="CHEBI:58210"/>
        <dbReference type="EC" id="2.7.7.2"/>
    </reaction>
</comment>
<evidence type="ECO:0000259" key="16">
    <source>
        <dbReference type="SMART" id="SM00904"/>
    </source>
</evidence>
<comment type="pathway">
    <text evidence="3 15">Cofactor biosynthesis; FMN biosynthesis; FMN from riboflavin (ATP route): step 1/1.</text>
</comment>
<keyword evidence="4 15" id="KW-0285">Flavoprotein</keyword>
<keyword evidence="7 15" id="KW-0548">Nucleotidyltransferase</keyword>
<evidence type="ECO:0000256" key="3">
    <source>
        <dbReference type="ARBA" id="ARBA00005201"/>
    </source>
</evidence>
<evidence type="ECO:0000256" key="15">
    <source>
        <dbReference type="PIRNR" id="PIRNR004491"/>
    </source>
</evidence>
<comment type="caution">
    <text evidence="17">The sequence shown here is derived from an EMBL/GenBank/DDBJ whole genome shotgun (WGS) entry which is preliminary data.</text>
</comment>
<keyword evidence="11 15" id="KW-0067">ATP-binding</keyword>
<evidence type="ECO:0000256" key="6">
    <source>
        <dbReference type="ARBA" id="ARBA00022679"/>
    </source>
</evidence>
<dbReference type="Proteomes" id="UP001596978">
    <property type="component" value="Unassembled WGS sequence"/>
</dbReference>
<dbReference type="PANTHER" id="PTHR22749:SF6">
    <property type="entry name" value="RIBOFLAVIN KINASE"/>
    <property type="match status" value="1"/>
</dbReference>
<dbReference type="Gene3D" id="2.40.30.30">
    <property type="entry name" value="Riboflavin kinase-like"/>
    <property type="match status" value="1"/>
</dbReference>
<name>A0ABW3CU25_9FLAO</name>
<protein>
    <recommendedName>
        <fullName evidence="15">Riboflavin biosynthesis protein</fullName>
    </recommendedName>
    <domain>
        <recommendedName>
            <fullName evidence="15">Riboflavin kinase</fullName>
            <ecNumber evidence="15">2.7.1.26</ecNumber>
        </recommendedName>
        <alternativeName>
            <fullName evidence="15">Flavokinase</fullName>
        </alternativeName>
    </domain>
    <domain>
        <recommendedName>
            <fullName evidence="15">FMN adenylyltransferase</fullName>
            <ecNumber evidence="15">2.7.7.2</ecNumber>
        </recommendedName>
        <alternativeName>
            <fullName evidence="15">FAD pyrophosphorylase</fullName>
        </alternativeName>
        <alternativeName>
            <fullName evidence="15">FAD synthase</fullName>
        </alternativeName>
    </domain>
</protein>
<comment type="pathway">
    <text evidence="2 15">Cofactor biosynthesis; FAD biosynthesis; FAD from FMN: step 1/1.</text>
</comment>
<dbReference type="InterPro" id="IPR014729">
    <property type="entry name" value="Rossmann-like_a/b/a_fold"/>
</dbReference>
<dbReference type="Pfam" id="PF01687">
    <property type="entry name" value="Flavokinase"/>
    <property type="match status" value="1"/>
</dbReference>
<gene>
    <name evidence="17" type="ORF">ACFQ1M_02895</name>
</gene>
<dbReference type="SUPFAM" id="SSF52374">
    <property type="entry name" value="Nucleotidylyl transferase"/>
    <property type="match status" value="1"/>
</dbReference>
<dbReference type="NCBIfam" id="TIGR00083">
    <property type="entry name" value="ribF"/>
    <property type="match status" value="1"/>
</dbReference>
<reference evidence="18" key="1">
    <citation type="journal article" date="2019" name="Int. J. Syst. Evol. Microbiol.">
        <title>The Global Catalogue of Microorganisms (GCM) 10K type strain sequencing project: providing services to taxonomists for standard genome sequencing and annotation.</title>
        <authorList>
            <consortium name="The Broad Institute Genomics Platform"/>
            <consortium name="The Broad Institute Genome Sequencing Center for Infectious Disease"/>
            <person name="Wu L."/>
            <person name="Ma J."/>
        </authorList>
    </citation>
    <scope>NUCLEOTIDE SEQUENCE [LARGE SCALE GENOMIC DNA]</scope>
    <source>
        <strain evidence="18">CCUG 62952</strain>
    </source>
</reference>
<evidence type="ECO:0000256" key="11">
    <source>
        <dbReference type="ARBA" id="ARBA00022840"/>
    </source>
</evidence>
<dbReference type="EMBL" id="JBHTJH010000003">
    <property type="protein sequence ID" value="MFD0861143.1"/>
    <property type="molecule type" value="Genomic_DNA"/>
</dbReference>
<evidence type="ECO:0000313" key="18">
    <source>
        <dbReference type="Proteomes" id="UP001596978"/>
    </source>
</evidence>
<evidence type="ECO:0000256" key="5">
    <source>
        <dbReference type="ARBA" id="ARBA00022643"/>
    </source>
</evidence>
<keyword evidence="8 15" id="KW-0547">Nucleotide-binding</keyword>
<dbReference type="GO" id="GO:0008531">
    <property type="term" value="F:riboflavin kinase activity"/>
    <property type="evidence" value="ECO:0007669"/>
    <property type="project" value="UniProtKB-EC"/>
</dbReference>
<feature type="domain" description="Riboflavin kinase" evidence="16">
    <location>
        <begin position="182"/>
        <end position="307"/>
    </location>
</feature>
<evidence type="ECO:0000256" key="13">
    <source>
        <dbReference type="ARBA" id="ARBA00047880"/>
    </source>
</evidence>
<dbReference type="NCBIfam" id="NF004160">
    <property type="entry name" value="PRK05627.1-3"/>
    <property type="match status" value="1"/>
</dbReference>
<evidence type="ECO:0000256" key="10">
    <source>
        <dbReference type="ARBA" id="ARBA00022827"/>
    </source>
</evidence>
<dbReference type="GO" id="GO:0003919">
    <property type="term" value="F:FMN adenylyltransferase activity"/>
    <property type="evidence" value="ECO:0007669"/>
    <property type="project" value="UniProtKB-EC"/>
</dbReference>
<dbReference type="NCBIfam" id="NF004162">
    <property type="entry name" value="PRK05627.1-5"/>
    <property type="match status" value="1"/>
</dbReference>
<organism evidence="17 18">
    <name type="scientific">Sungkyunkwania multivorans</name>
    <dbReference type="NCBI Taxonomy" id="1173618"/>
    <lineage>
        <taxon>Bacteria</taxon>
        <taxon>Pseudomonadati</taxon>
        <taxon>Bacteroidota</taxon>
        <taxon>Flavobacteriia</taxon>
        <taxon>Flavobacteriales</taxon>
        <taxon>Flavobacteriaceae</taxon>
        <taxon>Sungkyunkwania</taxon>
    </lineage>
</organism>
<evidence type="ECO:0000256" key="12">
    <source>
        <dbReference type="ARBA" id="ARBA00023268"/>
    </source>
</evidence>
<dbReference type="InterPro" id="IPR002606">
    <property type="entry name" value="Riboflavin_kinase_bac"/>
</dbReference>
<comment type="similarity">
    <text evidence="15">Belongs to the ribF family.</text>
</comment>
<dbReference type="InterPro" id="IPR023465">
    <property type="entry name" value="Riboflavin_kinase_dom_sf"/>
</dbReference>
<dbReference type="EC" id="2.7.1.26" evidence="15"/>
<dbReference type="PIRSF" id="PIRSF004491">
    <property type="entry name" value="FAD_Synth"/>
    <property type="match status" value="1"/>
</dbReference>
<dbReference type="Gene3D" id="3.40.50.620">
    <property type="entry name" value="HUPs"/>
    <property type="match status" value="1"/>
</dbReference>
<evidence type="ECO:0000256" key="1">
    <source>
        <dbReference type="ARBA" id="ARBA00002121"/>
    </source>
</evidence>
<keyword evidence="5 15" id="KW-0288">FMN</keyword>
<dbReference type="InterPro" id="IPR015865">
    <property type="entry name" value="Riboflavin_kinase_bac/euk"/>
</dbReference>
<keyword evidence="9 15" id="KW-0418">Kinase</keyword>
<evidence type="ECO:0000256" key="2">
    <source>
        <dbReference type="ARBA" id="ARBA00004726"/>
    </source>
</evidence>
<keyword evidence="18" id="KW-1185">Reference proteome</keyword>
<comment type="function">
    <text evidence="1">Catalyzes the phosphorylation of riboflavin to FMN followed by the adenylation of FMN to FAD.</text>
</comment>
<evidence type="ECO:0000313" key="17">
    <source>
        <dbReference type="EMBL" id="MFD0861143.1"/>
    </source>
</evidence>
<evidence type="ECO:0000256" key="4">
    <source>
        <dbReference type="ARBA" id="ARBA00022630"/>
    </source>
</evidence>
<dbReference type="SMART" id="SM00904">
    <property type="entry name" value="Flavokinase"/>
    <property type="match status" value="1"/>
</dbReference>
<dbReference type="InterPro" id="IPR023468">
    <property type="entry name" value="Riboflavin_kinase"/>
</dbReference>
<keyword evidence="12" id="KW-0511">Multifunctional enzyme</keyword>
<evidence type="ECO:0000256" key="14">
    <source>
        <dbReference type="ARBA" id="ARBA00049494"/>
    </source>
</evidence>
<proteinExistence type="inferred from homology"/>
<dbReference type="Pfam" id="PF06574">
    <property type="entry name" value="FAD_syn"/>
    <property type="match status" value="1"/>
</dbReference>
<evidence type="ECO:0000256" key="8">
    <source>
        <dbReference type="ARBA" id="ARBA00022741"/>
    </source>
</evidence>
<dbReference type="SUPFAM" id="SSF82114">
    <property type="entry name" value="Riboflavin kinase-like"/>
    <property type="match status" value="1"/>
</dbReference>
<keyword evidence="10 15" id="KW-0274">FAD</keyword>
<sequence length="312" mass="35731">MKKIQQKSTIVQSSPTIVTIGTFDGVHLGHQEIIKKLVVQAEEYDLTPTLLTFFPHPRMVLQQDANIKLINTLEEKRQLLEKIGLKNLVVYPFTREFSRMTALDFVRDVLVNKVKVKKLIVGYDHRFGRNRTANIEDLKDFGQIYDFEVEQISAKEVDEVSVSSTKIRNALMEGDIKKANSYLGYAFMLNGKVIKGNALGREIDYPTANIHIAEEYKLIPMDGVYVIKSTIGDNQLFGMMNIGNKPTVGGRSRSVEVHFFDFDGSLYEQHLTIEMLHRLREERKFDSVDDLKIQLSKDKQKALNYIEKNDVG</sequence>